<dbReference type="EMBL" id="CP013244">
    <property type="protein sequence ID" value="ANP46085.1"/>
    <property type="molecule type" value="Genomic_DNA"/>
</dbReference>
<protein>
    <recommendedName>
        <fullName evidence="3">BrxE family protein</fullName>
    </recommendedName>
</protein>
<evidence type="ECO:0000313" key="1">
    <source>
        <dbReference type="EMBL" id="ANP46085.1"/>
    </source>
</evidence>
<evidence type="ECO:0000313" key="2">
    <source>
        <dbReference type="Proteomes" id="UP000092498"/>
    </source>
</evidence>
<proteinExistence type="predicted"/>
<evidence type="ECO:0008006" key="3">
    <source>
        <dbReference type="Google" id="ProtNLM"/>
    </source>
</evidence>
<accession>A0A1B1AHQ3</accession>
<keyword evidence="2" id="KW-1185">Reference proteome</keyword>
<dbReference type="AlphaFoldDB" id="A0A1B1AHQ3"/>
<dbReference type="OrthoDB" id="8265768at2"/>
<dbReference type="RefSeq" id="WP_066770461.1">
    <property type="nucleotide sequence ID" value="NZ_CP013244.1"/>
</dbReference>
<dbReference type="InParanoid" id="A0A1B1AHQ3"/>
<dbReference type="Proteomes" id="UP000092498">
    <property type="component" value="Chromosome"/>
</dbReference>
<dbReference type="KEGG" id="cbot:ATE48_09200"/>
<dbReference type="Pfam" id="PF26412">
    <property type="entry name" value="BrxE"/>
    <property type="match status" value="1"/>
</dbReference>
<reference evidence="1 2" key="1">
    <citation type="submission" date="2015-11" db="EMBL/GenBank/DDBJ databases">
        <title>Whole-Genome Sequence of Candidatus Oderbacter manganicum from the National Park Lower Oder Valley, Germany.</title>
        <authorList>
            <person name="Braun B."/>
            <person name="Liere K."/>
            <person name="Szewzyk U."/>
        </authorList>
    </citation>
    <scope>NUCLEOTIDE SEQUENCE [LARGE SCALE GENOMIC DNA]</scope>
    <source>
        <strain evidence="1 2">OTSz_A_272</strain>
    </source>
</reference>
<sequence>MTGDDLDWLLKVRAVVARTGEMDVAQWWNTSGQLSQRGAFVFSRGLPRTHHFAQLRATMFAASSRCSEVFPAAKRVTLWSLTPSIEEAFNERWDLWGDVASDWAPFFDRVAGMTAPDLSANLAAVDLIDQTLVRKATRLSKCAEGRSVAIRDSFDGSRNAVALLALGFGLGGIGELVVPYAEAAP</sequence>
<gene>
    <name evidence="1" type="ORF">ATE48_09200</name>
</gene>
<dbReference type="InterPro" id="IPR058690">
    <property type="entry name" value="BrxE"/>
</dbReference>
<organism evidence="1 2">
    <name type="scientific">Candidatus Viadribacter manganicus</name>
    <dbReference type="NCBI Taxonomy" id="1759059"/>
    <lineage>
        <taxon>Bacteria</taxon>
        <taxon>Pseudomonadati</taxon>
        <taxon>Pseudomonadota</taxon>
        <taxon>Alphaproteobacteria</taxon>
        <taxon>Hyphomonadales</taxon>
        <taxon>Hyphomonadaceae</taxon>
        <taxon>Candidatus Viadribacter</taxon>
    </lineage>
</organism>
<dbReference type="NCBIfam" id="NF033447">
    <property type="entry name" value="BrxE_fam"/>
    <property type="match status" value="1"/>
</dbReference>
<dbReference type="STRING" id="1759059.ATE48_09200"/>
<name>A0A1B1AHQ3_9PROT</name>